<accession>A0AA39DNA3</accession>
<dbReference type="AlphaFoldDB" id="A0AA39DNA3"/>
<dbReference type="GO" id="GO:0010150">
    <property type="term" value="P:leaf senescence"/>
    <property type="evidence" value="ECO:0007669"/>
    <property type="project" value="UniProtKB-ARBA"/>
</dbReference>
<evidence type="ECO:0000313" key="3">
    <source>
        <dbReference type="EMBL" id="KAJ9689740.1"/>
    </source>
</evidence>
<keyword evidence="4" id="KW-1185">Reference proteome</keyword>
<reference evidence="3 4" key="1">
    <citation type="journal article" date="2023" name="BMC Biotechnol.">
        <title>Vitis rotundifolia cv Carlos genome sequencing.</title>
        <authorList>
            <person name="Huff M."/>
            <person name="Hulse-Kemp A."/>
            <person name="Scheffler B."/>
            <person name="Youngblood R."/>
            <person name="Simpson S."/>
            <person name="Babiker E."/>
            <person name="Staton M."/>
        </authorList>
    </citation>
    <scope>NUCLEOTIDE SEQUENCE [LARGE SCALE GENOMIC DNA]</scope>
    <source>
        <tissue evidence="3">Leaf</tissue>
    </source>
</reference>
<dbReference type="PANTHER" id="PTHR33083:SF103">
    <property type="entry name" value="SENESCENCE REGULATOR"/>
    <property type="match status" value="1"/>
</dbReference>
<dbReference type="InterPro" id="IPR007608">
    <property type="entry name" value="Senescence_reg_S40"/>
</dbReference>
<dbReference type="EMBL" id="JARBHA010000010">
    <property type="protein sequence ID" value="KAJ9689740.1"/>
    <property type="molecule type" value="Genomic_DNA"/>
</dbReference>
<comment type="similarity">
    <text evidence="1">Belongs to the senescence regulator S40 family.</text>
</comment>
<proteinExistence type="inferred from homology"/>
<feature type="compositionally biased region" description="Low complexity" evidence="2">
    <location>
        <begin position="50"/>
        <end position="63"/>
    </location>
</feature>
<feature type="region of interest" description="Disordered" evidence="2">
    <location>
        <begin position="1"/>
        <end position="92"/>
    </location>
</feature>
<protein>
    <submittedName>
        <fullName evidence="3">Uncharacterized protein</fullName>
    </submittedName>
</protein>
<dbReference type="PANTHER" id="PTHR33083">
    <property type="entry name" value="EXPRESSED PROTEIN"/>
    <property type="match status" value="1"/>
</dbReference>
<sequence>MANRHVAIGKSSGGGGRSMRDEDFDEEDVWAVVKDREDSSPRMRKSKDYSSGSSSSSSSSSSSAWRLPTAPRGIRRGSNTPSHEAKLVQHSSAPMNIPDWSKIYRKNSRAMPWVDGVEDGNDAGNTHQICVVDDDDDDEDDDIVPPHEWIARKLASSQISSFSVCEGIGRTLKGRDLSKVESPVVIRISMHYIPIYGPPADPFKWADQLNRIQEESSQMALSACWVLGCTETGFRPGLGLTQHNQFVENNAKILSLQDWCLLISKFKWWYFQEKK</sequence>
<evidence type="ECO:0000256" key="1">
    <source>
        <dbReference type="ARBA" id="ARBA00034773"/>
    </source>
</evidence>
<name>A0AA39DNA3_VITRO</name>
<evidence type="ECO:0000256" key="2">
    <source>
        <dbReference type="SAM" id="MobiDB-lite"/>
    </source>
</evidence>
<evidence type="ECO:0000313" key="4">
    <source>
        <dbReference type="Proteomes" id="UP001168098"/>
    </source>
</evidence>
<dbReference type="Pfam" id="PF04520">
    <property type="entry name" value="Senescence_reg"/>
    <property type="match status" value="1"/>
</dbReference>
<gene>
    <name evidence="3" type="ORF">PVL29_012432</name>
</gene>
<comment type="caution">
    <text evidence="3">The sequence shown here is derived from an EMBL/GenBank/DDBJ whole genome shotgun (WGS) entry which is preliminary data.</text>
</comment>
<dbReference type="Proteomes" id="UP001168098">
    <property type="component" value="Unassembled WGS sequence"/>
</dbReference>
<organism evidence="3 4">
    <name type="scientific">Vitis rotundifolia</name>
    <name type="common">Muscadine grape</name>
    <dbReference type="NCBI Taxonomy" id="103349"/>
    <lineage>
        <taxon>Eukaryota</taxon>
        <taxon>Viridiplantae</taxon>
        <taxon>Streptophyta</taxon>
        <taxon>Embryophyta</taxon>
        <taxon>Tracheophyta</taxon>
        <taxon>Spermatophyta</taxon>
        <taxon>Magnoliopsida</taxon>
        <taxon>eudicotyledons</taxon>
        <taxon>Gunneridae</taxon>
        <taxon>Pentapetalae</taxon>
        <taxon>rosids</taxon>
        <taxon>Vitales</taxon>
        <taxon>Vitaceae</taxon>
        <taxon>Viteae</taxon>
        <taxon>Vitis</taxon>
    </lineage>
</organism>